<dbReference type="AlphaFoldDB" id="A0A316VGJ9"/>
<dbReference type="GeneID" id="37023065"/>
<feature type="transmembrane region" description="Helical" evidence="2">
    <location>
        <begin position="71"/>
        <end position="93"/>
    </location>
</feature>
<reference evidence="3 4" key="1">
    <citation type="journal article" date="2018" name="Mol. Biol. Evol.">
        <title>Broad Genomic Sampling Reveals a Smut Pathogenic Ancestry of the Fungal Clade Ustilaginomycotina.</title>
        <authorList>
            <person name="Kijpornyongpan T."/>
            <person name="Mondo S.J."/>
            <person name="Barry K."/>
            <person name="Sandor L."/>
            <person name="Lee J."/>
            <person name="Lipzen A."/>
            <person name="Pangilinan J."/>
            <person name="LaButti K."/>
            <person name="Hainaut M."/>
            <person name="Henrissat B."/>
            <person name="Grigoriev I.V."/>
            <person name="Spatafora J.W."/>
            <person name="Aime M.C."/>
        </authorList>
    </citation>
    <scope>NUCLEOTIDE SEQUENCE [LARGE SCALE GENOMIC DNA]</scope>
    <source>
        <strain evidence="3 4">MCA 3882</strain>
    </source>
</reference>
<feature type="compositionally biased region" description="Basic and acidic residues" evidence="1">
    <location>
        <begin position="603"/>
        <end position="616"/>
    </location>
</feature>
<dbReference type="Proteomes" id="UP000245771">
    <property type="component" value="Unassembled WGS sequence"/>
</dbReference>
<feature type="compositionally biased region" description="Polar residues" evidence="1">
    <location>
        <begin position="383"/>
        <end position="393"/>
    </location>
</feature>
<feature type="compositionally biased region" description="Polar residues" evidence="1">
    <location>
        <begin position="546"/>
        <end position="570"/>
    </location>
</feature>
<feature type="transmembrane region" description="Helical" evidence="2">
    <location>
        <begin position="105"/>
        <end position="125"/>
    </location>
</feature>
<protein>
    <submittedName>
        <fullName evidence="3">Uncharacterized protein</fullName>
    </submittedName>
</protein>
<feature type="region of interest" description="Disordered" evidence="1">
    <location>
        <begin position="546"/>
        <end position="616"/>
    </location>
</feature>
<organism evidence="3 4">
    <name type="scientific">Meira miltonrushii</name>
    <dbReference type="NCBI Taxonomy" id="1280837"/>
    <lineage>
        <taxon>Eukaryota</taxon>
        <taxon>Fungi</taxon>
        <taxon>Dikarya</taxon>
        <taxon>Basidiomycota</taxon>
        <taxon>Ustilaginomycotina</taxon>
        <taxon>Exobasidiomycetes</taxon>
        <taxon>Exobasidiales</taxon>
        <taxon>Brachybasidiaceae</taxon>
        <taxon>Meira</taxon>
    </lineage>
</organism>
<gene>
    <name evidence="3" type="ORF">FA14DRAFT_183100</name>
</gene>
<evidence type="ECO:0000313" key="3">
    <source>
        <dbReference type="EMBL" id="PWN36630.1"/>
    </source>
</evidence>
<dbReference type="EMBL" id="KZ819602">
    <property type="protein sequence ID" value="PWN36630.1"/>
    <property type="molecule type" value="Genomic_DNA"/>
</dbReference>
<feature type="transmembrane region" description="Helical" evidence="2">
    <location>
        <begin position="24"/>
        <end position="50"/>
    </location>
</feature>
<evidence type="ECO:0000256" key="1">
    <source>
        <dbReference type="SAM" id="MobiDB-lite"/>
    </source>
</evidence>
<feature type="transmembrane region" description="Helical" evidence="2">
    <location>
        <begin position="233"/>
        <end position="253"/>
    </location>
</feature>
<feature type="transmembrane region" description="Helical" evidence="2">
    <location>
        <begin position="188"/>
        <end position="208"/>
    </location>
</feature>
<feature type="transmembrane region" description="Helical" evidence="2">
    <location>
        <begin position="137"/>
        <end position="156"/>
    </location>
</feature>
<proteinExistence type="predicted"/>
<feature type="compositionally biased region" description="Basic and acidic residues" evidence="1">
    <location>
        <begin position="332"/>
        <end position="349"/>
    </location>
</feature>
<dbReference type="InParanoid" id="A0A316VGJ9"/>
<feature type="region of interest" description="Disordered" evidence="1">
    <location>
        <begin position="329"/>
        <end position="468"/>
    </location>
</feature>
<feature type="compositionally biased region" description="Polar residues" evidence="1">
    <location>
        <begin position="405"/>
        <end position="415"/>
    </location>
</feature>
<name>A0A316VGJ9_9BASI</name>
<keyword evidence="4" id="KW-1185">Reference proteome</keyword>
<keyword evidence="2" id="KW-0472">Membrane</keyword>
<dbReference type="OrthoDB" id="3365612at2759"/>
<accession>A0A316VGJ9</accession>
<sequence>MAVEDHTVFYTVLRMMDDEQLFSFFHTLYTINVLQLIALATGSVALREYLAHLGAEYRTWKLLLQGRVMPARLAIILVRYAYLGAFLTAVYFMLGAPKPHDCNPLYRSVFGLYTVLWGAAGSIFLMRLNIIFARQRAVMTLFIVLWFGCIGLWVYVTTLLRAEPMPKITHYPYGPVCITGRFPKIGAIAWGGSILFDSVVFIATFIRFRNASKTKGQRTVQLRSRKWIFRSNLYYFGASFFFNAAMLFSSLYVNDPVLSNVGNSLAFAIHCCVATRLVFTTRGWATSGSVDDEDDVILNTFNKNRRQGGPNLGVASRITYTVDETIVTSAGDHLEDGNDRRDGRDDLEATHPQYSYSHRGSLRGSQDHDLPQRDGTMMKKATPPSSRRQTQAHLHSDYTPEIGSRQESMPKVSTSVRKKPVARSRRSRQSTDSLEEKRSTNDHQYTSSRHHTMESGDISRPANAFMGNSVSHSTHVATMHNQARIEAEIAQPSGDHNAAVENMTYTPTYAEQHARASSLFYDNNSTPNGSPSSESFDLRAQNSITPSHLMTRSTSSNAPPSPGTLSNPPSYSALDQHIRQTASSSSLRPPASPATYEIQQSDNRPRRPSRGDRRQR</sequence>
<keyword evidence="2" id="KW-0812">Transmembrane</keyword>
<feature type="compositionally biased region" description="Basic residues" evidence="1">
    <location>
        <begin position="416"/>
        <end position="428"/>
    </location>
</feature>
<keyword evidence="2" id="KW-1133">Transmembrane helix</keyword>
<evidence type="ECO:0000256" key="2">
    <source>
        <dbReference type="SAM" id="Phobius"/>
    </source>
</evidence>
<evidence type="ECO:0000313" key="4">
    <source>
        <dbReference type="Proteomes" id="UP000245771"/>
    </source>
</evidence>
<dbReference type="RefSeq" id="XP_025356932.1">
    <property type="nucleotide sequence ID" value="XM_025501284.1"/>
</dbReference>